<comment type="catalytic activity">
    <reaction evidence="1">
        <text>ATP + protein L-histidine = ADP + protein N-phospho-L-histidine.</text>
        <dbReference type="EC" id="2.7.13.3"/>
    </reaction>
</comment>
<protein>
    <recommendedName>
        <fullName evidence="3">histidine kinase</fullName>
        <ecNumber evidence="3">2.7.13.3</ecNumber>
    </recommendedName>
</protein>
<evidence type="ECO:0000256" key="6">
    <source>
        <dbReference type="ARBA" id="ARBA00022692"/>
    </source>
</evidence>
<dbReference type="InterPro" id="IPR036890">
    <property type="entry name" value="HATPase_C_sf"/>
</dbReference>
<evidence type="ECO:0000256" key="9">
    <source>
        <dbReference type="ARBA" id="ARBA00023012"/>
    </source>
</evidence>
<name>A0ABW7S3X1_STRTE</name>
<dbReference type="InterPro" id="IPR036097">
    <property type="entry name" value="HisK_dim/P_sf"/>
</dbReference>
<keyword evidence="4" id="KW-0597">Phosphoprotein</keyword>
<evidence type="ECO:0000256" key="2">
    <source>
        <dbReference type="ARBA" id="ARBA00004236"/>
    </source>
</evidence>
<evidence type="ECO:0000256" key="4">
    <source>
        <dbReference type="ARBA" id="ARBA00022553"/>
    </source>
</evidence>
<comment type="subcellular location">
    <subcellularLocation>
        <location evidence="2">Cell membrane</location>
    </subcellularLocation>
</comment>
<evidence type="ECO:0000256" key="8">
    <source>
        <dbReference type="ARBA" id="ARBA00022989"/>
    </source>
</evidence>
<comment type="caution">
    <text evidence="14">The sequence shown here is derived from an EMBL/GenBank/DDBJ whole genome shotgun (WGS) entry which is preliminary data.</text>
</comment>
<evidence type="ECO:0000313" key="14">
    <source>
        <dbReference type="EMBL" id="MFI0574956.1"/>
    </source>
</evidence>
<keyword evidence="7 14" id="KW-0418">Kinase</keyword>
<dbReference type="Gene3D" id="6.10.340.10">
    <property type="match status" value="1"/>
</dbReference>
<evidence type="ECO:0000256" key="1">
    <source>
        <dbReference type="ARBA" id="ARBA00000085"/>
    </source>
</evidence>
<dbReference type="InterPro" id="IPR004358">
    <property type="entry name" value="Sig_transdc_His_kin-like_C"/>
</dbReference>
<evidence type="ECO:0000256" key="7">
    <source>
        <dbReference type="ARBA" id="ARBA00022777"/>
    </source>
</evidence>
<keyword evidence="8" id="KW-1133">Transmembrane helix</keyword>
<dbReference type="Pfam" id="PF02518">
    <property type="entry name" value="HATPase_c"/>
    <property type="match status" value="1"/>
</dbReference>
<dbReference type="PANTHER" id="PTHR45436:SF5">
    <property type="entry name" value="SENSOR HISTIDINE KINASE TRCS"/>
    <property type="match status" value="1"/>
</dbReference>
<dbReference type="Gene3D" id="1.10.287.130">
    <property type="match status" value="1"/>
</dbReference>
<dbReference type="EC" id="2.7.13.3" evidence="3"/>
<dbReference type="PROSITE" id="PS50109">
    <property type="entry name" value="HIS_KIN"/>
    <property type="match status" value="1"/>
</dbReference>
<evidence type="ECO:0000313" key="15">
    <source>
        <dbReference type="Proteomes" id="UP001610810"/>
    </source>
</evidence>
<dbReference type="CDD" id="cd00075">
    <property type="entry name" value="HATPase"/>
    <property type="match status" value="1"/>
</dbReference>
<dbReference type="Pfam" id="PF00512">
    <property type="entry name" value="HisKA"/>
    <property type="match status" value="1"/>
</dbReference>
<feature type="domain" description="Histidine kinase" evidence="12">
    <location>
        <begin position="302"/>
        <end position="515"/>
    </location>
</feature>
<evidence type="ECO:0000256" key="5">
    <source>
        <dbReference type="ARBA" id="ARBA00022679"/>
    </source>
</evidence>
<dbReference type="SMART" id="SM00304">
    <property type="entry name" value="HAMP"/>
    <property type="match status" value="2"/>
</dbReference>
<proteinExistence type="predicted"/>
<keyword evidence="9" id="KW-0902">Two-component regulatory system</keyword>
<evidence type="ECO:0000256" key="3">
    <source>
        <dbReference type="ARBA" id="ARBA00012438"/>
    </source>
</evidence>
<dbReference type="InterPro" id="IPR003660">
    <property type="entry name" value="HAMP_dom"/>
</dbReference>
<dbReference type="Proteomes" id="UP001610810">
    <property type="component" value="Unassembled WGS sequence"/>
</dbReference>
<dbReference type="SUPFAM" id="SSF55874">
    <property type="entry name" value="ATPase domain of HSP90 chaperone/DNA topoisomerase II/histidine kinase"/>
    <property type="match status" value="1"/>
</dbReference>
<evidence type="ECO:0000256" key="11">
    <source>
        <dbReference type="SAM" id="MobiDB-lite"/>
    </source>
</evidence>
<dbReference type="InterPro" id="IPR050428">
    <property type="entry name" value="TCS_sensor_his_kinase"/>
</dbReference>
<dbReference type="InterPro" id="IPR005467">
    <property type="entry name" value="His_kinase_dom"/>
</dbReference>
<keyword evidence="15" id="KW-1185">Reference proteome</keyword>
<dbReference type="EMBL" id="JBIQWK010000007">
    <property type="protein sequence ID" value="MFI0574956.1"/>
    <property type="molecule type" value="Genomic_DNA"/>
</dbReference>
<gene>
    <name evidence="14" type="ORF">ACH3YB_25340</name>
</gene>
<feature type="domain" description="HAMP" evidence="13">
    <location>
        <begin position="235"/>
        <end position="287"/>
    </location>
</feature>
<keyword evidence="5" id="KW-0808">Transferase</keyword>
<accession>A0ABW7S3X1</accession>
<sequence length="521" mass="55331">MRRFRLPLRSAASVFRPHAPRGLRVRLVVAFLLAAAFGALLTAGLTFHRARAAILDRAEETAVADLRTQLDSLAPDLTLPPTAEDLRGLTRQIDQAGGARAWRASASYRGGEPVAAAPGTPPVPDELRRAVQDSGRAVHQRTEHDGRPWLALGMPVAYTDDSGDTGTGTDTGTGADEDTHANTDADAGSLSGLTVYAVFPLDDDRADIDALVTAAEAGAVPALALALVPALFAARSVLRPVRRLRHGAERIAAGELDTRLDASGRDELADLTRSFNTMAETLERDAAELRRLEAGARRFAADVAHELRTPLAAMAAVTEVLDEDAASGVLPADTEDAVRLISEEVRALARTVEDLMEVSRFDAKAAPVHREDVDLRTLVTKTLQLRGWAHDERVRADLPEPAPVRVDPRRIDVVLGNLVANALHHGRPPVTVAVRVRGDRVEVTVTDRGPGIPDEALAYVFDRFYKADAARPRSGGSGLGLAIARENAALNDGSLTAANHPDGGAVFTLTLPSAASSLGTT</sequence>
<dbReference type="Gene3D" id="3.30.565.10">
    <property type="entry name" value="Histidine kinase-like ATPase, C-terminal domain"/>
    <property type="match status" value="1"/>
</dbReference>
<evidence type="ECO:0000259" key="12">
    <source>
        <dbReference type="PROSITE" id="PS50109"/>
    </source>
</evidence>
<dbReference type="SUPFAM" id="SSF47384">
    <property type="entry name" value="Homodimeric domain of signal transducing histidine kinase"/>
    <property type="match status" value="1"/>
</dbReference>
<dbReference type="InterPro" id="IPR003661">
    <property type="entry name" value="HisK_dim/P_dom"/>
</dbReference>
<dbReference type="SMART" id="SM00387">
    <property type="entry name" value="HATPase_c"/>
    <property type="match status" value="1"/>
</dbReference>
<evidence type="ECO:0000259" key="13">
    <source>
        <dbReference type="PROSITE" id="PS50885"/>
    </source>
</evidence>
<dbReference type="SUPFAM" id="SSF158472">
    <property type="entry name" value="HAMP domain-like"/>
    <property type="match status" value="1"/>
</dbReference>
<evidence type="ECO:0000256" key="10">
    <source>
        <dbReference type="ARBA" id="ARBA00023136"/>
    </source>
</evidence>
<dbReference type="CDD" id="cd00082">
    <property type="entry name" value="HisKA"/>
    <property type="match status" value="1"/>
</dbReference>
<dbReference type="PROSITE" id="PS50885">
    <property type="entry name" value="HAMP"/>
    <property type="match status" value="1"/>
</dbReference>
<reference evidence="14 15" key="1">
    <citation type="submission" date="2024-10" db="EMBL/GenBank/DDBJ databases">
        <authorList>
            <person name="Wannawong T."/>
            <person name="Kuncharoen N."/>
            <person name="Mhuantong W."/>
        </authorList>
    </citation>
    <scope>NUCLEOTIDE SEQUENCE [LARGE SCALE GENOMIC DNA]</scope>
    <source>
        <strain evidence="14 15">CALK1-4</strain>
    </source>
</reference>
<dbReference type="PRINTS" id="PR00344">
    <property type="entry name" value="BCTRLSENSOR"/>
</dbReference>
<dbReference type="Pfam" id="PF00672">
    <property type="entry name" value="HAMP"/>
    <property type="match status" value="1"/>
</dbReference>
<dbReference type="RefSeq" id="WP_161377643.1">
    <property type="nucleotide sequence ID" value="NZ_JBEPAR010000012.1"/>
</dbReference>
<dbReference type="CDD" id="cd06225">
    <property type="entry name" value="HAMP"/>
    <property type="match status" value="1"/>
</dbReference>
<keyword evidence="6" id="KW-0812">Transmembrane</keyword>
<dbReference type="PANTHER" id="PTHR45436">
    <property type="entry name" value="SENSOR HISTIDINE KINASE YKOH"/>
    <property type="match status" value="1"/>
</dbReference>
<dbReference type="SMART" id="SM00388">
    <property type="entry name" value="HisKA"/>
    <property type="match status" value="1"/>
</dbReference>
<organism evidence="14 15">
    <name type="scientific">Streptomyces tendae</name>
    <dbReference type="NCBI Taxonomy" id="1932"/>
    <lineage>
        <taxon>Bacteria</taxon>
        <taxon>Bacillati</taxon>
        <taxon>Actinomycetota</taxon>
        <taxon>Actinomycetes</taxon>
        <taxon>Kitasatosporales</taxon>
        <taxon>Streptomycetaceae</taxon>
        <taxon>Streptomyces</taxon>
    </lineage>
</organism>
<dbReference type="InterPro" id="IPR003594">
    <property type="entry name" value="HATPase_dom"/>
</dbReference>
<dbReference type="GO" id="GO:0016301">
    <property type="term" value="F:kinase activity"/>
    <property type="evidence" value="ECO:0007669"/>
    <property type="project" value="UniProtKB-KW"/>
</dbReference>
<feature type="region of interest" description="Disordered" evidence="11">
    <location>
        <begin position="160"/>
        <end position="187"/>
    </location>
</feature>
<keyword evidence="10" id="KW-0472">Membrane</keyword>